<proteinExistence type="predicted"/>
<name>K2NKY7_TRYCR</name>
<dbReference type="Proteomes" id="UP000007350">
    <property type="component" value="Unassembled WGS sequence"/>
</dbReference>
<comment type="caution">
    <text evidence="2">The sequence shown here is derived from an EMBL/GenBank/DDBJ whole genome shotgun (WGS) entry which is preliminary data.</text>
</comment>
<feature type="region of interest" description="Disordered" evidence="1">
    <location>
        <begin position="185"/>
        <end position="215"/>
    </location>
</feature>
<feature type="region of interest" description="Disordered" evidence="1">
    <location>
        <begin position="223"/>
        <end position="242"/>
    </location>
</feature>
<dbReference type="EMBL" id="AHKC01012970">
    <property type="protein sequence ID" value="EKF29547.1"/>
    <property type="molecule type" value="Genomic_DNA"/>
</dbReference>
<accession>K2NKY7</accession>
<evidence type="ECO:0000313" key="3">
    <source>
        <dbReference type="Proteomes" id="UP000007350"/>
    </source>
</evidence>
<organism evidence="2 3">
    <name type="scientific">Trypanosoma cruzi marinkellei</name>
    <dbReference type="NCBI Taxonomy" id="85056"/>
    <lineage>
        <taxon>Eukaryota</taxon>
        <taxon>Discoba</taxon>
        <taxon>Euglenozoa</taxon>
        <taxon>Kinetoplastea</taxon>
        <taxon>Metakinetoplastina</taxon>
        <taxon>Trypanosomatida</taxon>
        <taxon>Trypanosomatidae</taxon>
        <taxon>Trypanosoma</taxon>
        <taxon>Schizotrypanum</taxon>
    </lineage>
</organism>
<dbReference type="AlphaFoldDB" id="K2NKY7"/>
<keyword evidence="3" id="KW-1185">Reference proteome</keyword>
<feature type="compositionally biased region" description="Basic and acidic residues" evidence="1">
    <location>
        <begin position="191"/>
        <end position="204"/>
    </location>
</feature>
<reference evidence="2 3" key="1">
    <citation type="journal article" date="2012" name="BMC Genomics">
        <title>Comparative genomic analysis of human infective Trypanosoma cruzi lineages with the bat-restricted subspecies T. cruzi marinkellei.</title>
        <authorList>
            <person name="Franzen O."/>
            <person name="Talavera-Lopez C."/>
            <person name="Ochaya S."/>
            <person name="Butler C.E."/>
            <person name="Messenger L.A."/>
            <person name="Lewis M.D."/>
            <person name="Llewellyn M.S."/>
            <person name="Marinkelle C.J."/>
            <person name="Tyler K.M."/>
            <person name="Miles M.A."/>
            <person name="Andersson B."/>
        </authorList>
    </citation>
    <scope>NUCLEOTIDE SEQUENCE [LARGE SCALE GENOMIC DNA]</scope>
    <source>
        <strain evidence="2 3">B7</strain>
    </source>
</reference>
<sequence>MARSLPQDCANAWHVGFLTAVGGPYGREAQEVKEGAHTAWQVLVGVARAPFPVSTWPSSPRVVAPCAGAMRLLPTLRQVRTRPADYKQPLFCSCRPSLSETTGPPRPPPATFSDVTAANPCRPADGGFMSSCPICGGVRSSVHNTTAHARRARPGVPILGEGPACGRRNGSTVFLTGAFRALRRRRAKHASRQDTREAQTRVSKENQALSPPLHRRHVLRIPRRTTGDSVSSVVGMPRPLEL</sequence>
<protein>
    <submittedName>
        <fullName evidence="2">Uncharacterized protein</fullName>
    </submittedName>
</protein>
<dbReference type="OrthoDB" id="10553170at2759"/>
<evidence type="ECO:0000256" key="1">
    <source>
        <dbReference type="SAM" id="MobiDB-lite"/>
    </source>
</evidence>
<evidence type="ECO:0000313" key="2">
    <source>
        <dbReference type="EMBL" id="EKF29547.1"/>
    </source>
</evidence>
<gene>
    <name evidence="2" type="ORF">MOQ_006664</name>
</gene>